<dbReference type="InterPro" id="IPR036034">
    <property type="entry name" value="PDZ_sf"/>
</dbReference>
<dbReference type="GO" id="GO:0043113">
    <property type="term" value="P:receptor clustering"/>
    <property type="evidence" value="ECO:0007669"/>
    <property type="project" value="TreeGrafter"/>
</dbReference>
<name>A0AAD4R2C0_9BILA</name>
<proteinExistence type="predicted"/>
<evidence type="ECO:0000256" key="3">
    <source>
        <dbReference type="SAM" id="MobiDB-lite"/>
    </source>
</evidence>
<dbReference type="PANTHER" id="PTHR23119">
    <property type="entry name" value="DISCS LARGE"/>
    <property type="match status" value="1"/>
</dbReference>
<accession>A0AAD4R2C0</accession>
<dbReference type="GO" id="GO:0016323">
    <property type="term" value="C:basolateral plasma membrane"/>
    <property type="evidence" value="ECO:0007669"/>
    <property type="project" value="TreeGrafter"/>
</dbReference>
<dbReference type="GO" id="GO:0045197">
    <property type="term" value="P:establishment or maintenance of epithelial cell apical/basal polarity"/>
    <property type="evidence" value="ECO:0007669"/>
    <property type="project" value="TreeGrafter"/>
</dbReference>
<dbReference type="GO" id="GO:0030054">
    <property type="term" value="C:cell junction"/>
    <property type="evidence" value="ECO:0007669"/>
    <property type="project" value="TreeGrafter"/>
</dbReference>
<feature type="region of interest" description="Disordered" evidence="3">
    <location>
        <begin position="151"/>
        <end position="171"/>
    </location>
</feature>
<keyword evidence="6" id="KW-1185">Reference proteome</keyword>
<sequence>MDSSTEIQTVVLSRKLAENSEEYEQPIEGQILQKRRKMPLGFSVVGGIDSPRGPLGIFVKTIFPYGLAAKSGLLQRGNEILTVNGVSLSGMTHAQALQCFKRATKSDLVMTIRQSRLSGLERLDDNANNLEPYDSSKENIDGSTIKSETMKETLQRPTKVRLSSRPSTCSWGSSAGKKIRVGYNKTTFDSKSPRKTPIKSNVYDSAVRKSSNVVLRTKRQLGKRILGPSSVKMVKAKVVLKRRSLQEKLGLGIAIENDDEANRVYSVRVEQVDIGSPADLCGLEVGDRILRVDGVDLQKCTREQCLQLFQNAELSMTIVIIPCQM</sequence>
<dbReference type="Pfam" id="PF00595">
    <property type="entry name" value="PDZ"/>
    <property type="match status" value="2"/>
</dbReference>
<evidence type="ECO:0000256" key="2">
    <source>
        <dbReference type="ARBA" id="ARBA00023136"/>
    </source>
</evidence>
<evidence type="ECO:0000313" key="5">
    <source>
        <dbReference type="EMBL" id="KAI1717404.1"/>
    </source>
</evidence>
<evidence type="ECO:0000259" key="4">
    <source>
        <dbReference type="PROSITE" id="PS50106"/>
    </source>
</evidence>
<keyword evidence="2" id="KW-0472">Membrane</keyword>
<evidence type="ECO:0000256" key="1">
    <source>
        <dbReference type="ARBA" id="ARBA00004370"/>
    </source>
</evidence>
<comment type="subcellular location">
    <subcellularLocation>
        <location evidence="1">Membrane</location>
    </subcellularLocation>
</comment>
<gene>
    <name evidence="5" type="ORF">DdX_07151</name>
</gene>
<dbReference type="InterPro" id="IPR050614">
    <property type="entry name" value="Synaptic_Scaffolding_LAP-MAGUK"/>
</dbReference>
<protein>
    <submittedName>
        <fullName evidence="5">PDZ domain (Also known as DHR or GLGF) domain-containing protein</fullName>
    </submittedName>
</protein>
<dbReference type="EMBL" id="JAKKPZ010000009">
    <property type="protein sequence ID" value="KAI1717404.1"/>
    <property type="molecule type" value="Genomic_DNA"/>
</dbReference>
<dbReference type="Proteomes" id="UP001201812">
    <property type="component" value="Unassembled WGS sequence"/>
</dbReference>
<dbReference type="GO" id="GO:0098609">
    <property type="term" value="P:cell-cell adhesion"/>
    <property type="evidence" value="ECO:0007669"/>
    <property type="project" value="TreeGrafter"/>
</dbReference>
<dbReference type="SMART" id="SM00228">
    <property type="entry name" value="PDZ"/>
    <property type="match status" value="2"/>
</dbReference>
<evidence type="ECO:0000313" key="6">
    <source>
        <dbReference type="Proteomes" id="UP001201812"/>
    </source>
</evidence>
<dbReference type="AlphaFoldDB" id="A0AAD4R2C0"/>
<dbReference type="InterPro" id="IPR001478">
    <property type="entry name" value="PDZ"/>
</dbReference>
<dbReference type="PANTHER" id="PTHR23119:SF51">
    <property type="entry name" value="DISKS LARGE 1 TUMOR SUPPRESSOR PROTEIN"/>
    <property type="match status" value="1"/>
</dbReference>
<comment type="caution">
    <text evidence="5">The sequence shown here is derived from an EMBL/GenBank/DDBJ whole genome shotgun (WGS) entry which is preliminary data.</text>
</comment>
<dbReference type="GO" id="GO:0097120">
    <property type="term" value="P:receptor localization to synapse"/>
    <property type="evidence" value="ECO:0007669"/>
    <property type="project" value="TreeGrafter"/>
</dbReference>
<dbReference type="Gene3D" id="2.30.42.10">
    <property type="match status" value="2"/>
</dbReference>
<dbReference type="PROSITE" id="PS50106">
    <property type="entry name" value="PDZ"/>
    <property type="match status" value="2"/>
</dbReference>
<organism evidence="5 6">
    <name type="scientific">Ditylenchus destructor</name>
    <dbReference type="NCBI Taxonomy" id="166010"/>
    <lineage>
        <taxon>Eukaryota</taxon>
        <taxon>Metazoa</taxon>
        <taxon>Ecdysozoa</taxon>
        <taxon>Nematoda</taxon>
        <taxon>Chromadorea</taxon>
        <taxon>Rhabditida</taxon>
        <taxon>Tylenchina</taxon>
        <taxon>Tylenchomorpha</taxon>
        <taxon>Sphaerularioidea</taxon>
        <taxon>Anguinidae</taxon>
        <taxon>Anguininae</taxon>
        <taxon>Ditylenchus</taxon>
    </lineage>
</organism>
<feature type="domain" description="PDZ" evidence="4">
    <location>
        <begin position="237"/>
        <end position="324"/>
    </location>
</feature>
<dbReference type="GO" id="GO:0019901">
    <property type="term" value="F:protein kinase binding"/>
    <property type="evidence" value="ECO:0007669"/>
    <property type="project" value="TreeGrafter"/>
</dbReference>
<feature type="domain" description="PDZ" evidence="4">
    <location>
        <begin position="32"/>
        <end position="115"/>
    </location>
</feature>
<dbReference type="SUPFAM" id="SSF50156">
    <property type="entry name" value="PDZ domain-like"/>
    <property type="match status" value="2"/>
</dbReference>
<reference evidence="5" key="1">
    <citation type="submission" date="2022-01" db="EMBL/GenBank/DDBJ databases">
        <title>Genome Sequence Resource for Two Populations of Ditylenchus destructor, the Migratory Endoparasitic Phytonematode.</title>
        <authorList>
            <person name="Zhang H."/>
            <person name="Lin R."/>
            <person name="Xie B."/>
        </authorList>
    </citation>
    <scope>NUCLEOTIDE SEQUENCE</scope>
    <source>
        <strain evidence="5">BazhouSP</strain>
    </source>
</reference>